<evidence type="ECO:0000313" key="2">
    <source>
        <dbReference type="WBParaSite" id="ACRNAN_Path_213.g774.t1"/>
    </source>
</evidence>
<name>A0A914C3J0_9BILA</name>
<organism evidence="1 2">
    <name type="scientific">Acrobeloides nanus</name>
    <dbReference type="NCBI Taxonomy" id="290746"/>
    <lineage>
        <taxon>Eukaryota</taxon>
        <taxon>Metazoa</taxon>
        <taxon>Ecdysozoa</taxon>
        <taxon>Nematoda</taxon>
        <taxon>Chromadorea</taxon>
        <taxon>Rhabditida</taxon>
        <taxon>Tylenchina</taxon>
        <taxon>Cephalobomorpha</taxon>
        <taxon>Cephaloboidea</taxon>
        <taxon>Cephalobidae</taxon>
        <taxon>Acrobeloides</taxon>
    </lineage>
</organism>
<keyword evidence="1" id="KW-1185">Reference proteome</keyword>
<sequence>MSQIRKQLAKEKSFEVLMNDIEHPHHKGRPGYVQHIDIKYEVDVPDREYTYHAYGWKNKNNHNHVKNITTDHKLTTEESAAQVVAKIPHRKWTPNSFDEELYKHINFQYP</sequence>
<dbReference type="WBParaSite" id="ACRNAN_Path_213.g774.t1">
    <property type="protein sequence ID" value="ACRNAN_Path_213.g774.t1"/>
    <property type="gene ID" value="ACRNAN_Path_213.g774"/>
</dbReference>
<proteinExistence type="predicted"/>
<protein>
    <submittedName>
        <fullName evidence="2">Uncharacterized protein</fullName>
    </submittedName>
</protein>
<reference evidence="2" key="1">
    <citation type="submission" date="2022-11" db="UniProtKB">
        <authorList>
            <consortium name="WormBaseParasite"/>
        </authorList>
    </citation>
    <scope>IDENTIFICATION</scope>
</reference>
<evidence type="ECO:0000313" key="1">
    <source>
        <dbReference type="Proteomes" id="UP000887540"/>
    </source>
</evidence>
<dbReference type="AlphaFoldDB" id="A0A914C3J0"/>
<accession>A0A914C3J0</accession>
<dbReference type="Proteomes" id="UP000887540">
    <property type="component" value="Unplaced"/>
</dbReference>